<protein>
    <recommendedName>
        <fullName evidence="4">threonine ammonia-lyase</fullName>
        <ecNumber evidence="4">4.3.1.19</ecNumber>
    </recommendedName>
    <alternativeName>
        <fullName evidence="8">Threonine deaminase</fullName>
    </alternativeName>
</protein>
<keyword evidence="6" id="KW-0456">Lyase</keyword>
<dbReference type="EMBL" id="QTUC01000001">
    <property type="protein sequence ID" value="REF37098.1"/>
    <property type="molecule type" value="Genomic_DNA"/>
</dbReference>
<evidence type="ECO:0000256" key="3">
    <source>
        <dbReference type="ARBA" id="ARBA00010869"/>
    </source>
</evidence>
<evidence type="ECO:0000256" key="5">
    <source>
        <dbReference type="ARBA" id="ARBA00022898"/>
    </source>
</evidence>
<evidence type="ECO:0000256" key="2">
    <source>
        <dbReference type="ARBA" id="ARBA00001933"/>
    </source>
</evidence>
<evidence type="ECO:0000256" key="8">
    <source>
        <dbReference type="ARBA" id="ARBA00031427"/>
    </source>
</evidence>
<organism evidence="10 11">
    <name type="scientific">Thermasporomyces composti</name>
    <dbReference type="NCBI Taxonomy" id="696763"/>
    <lineage>
        <taxon>Bacteria</taxon>
        <taxon>Bacillati</taxon>
        <taxon>Actinomycetota</taxon>
        <taxon>Actinomycetes</taxon>
        <taxon>Propionibacteriales</taxon>
        <taxon>Nocardioidaceae</taxon>
        <taxon>Thermasporomyces</taxon>
    </lineage>
</organism>
<gene>
    <name evidence="10" type="ORF">DFJ64_2534</name>
</gene>
<evidence type="ECO:0000256" key="1">
    <source>
        <dbReference type="ARBA" id="ARBA00001274"/>
    </source>
</evidence>
<evidence type="ECO:0000313" key="11">
    <source>
        <dbReference type="Proteomes" id="UP000256485"/>
    </source>
</evidence>
<dbReference type="GO" id="GO:0018114">
    <property type="term" value="F:threonine racemase activity"/>
    <property type="evidence" value="ECO:0007669"/>
    <property type="project" value="TreeGrafter"/>
</dbReference>
<sequence length="331" mass="34493">MRPLAGYRSGMGRPVTLVQLADVEAAAARIAGHVVRTQLVPWSDGDRDRPLWLKPENLQVIGAFKIRGAVNAVAALDPEARARGVVTHSSGNHAQALALAARRHGVKAHVVMPTTSPAVKVEATRALGADVTLVPPAERATRVAELVAEHGYTFIPPFDHPDVIAGQGTIGLEIVTDLPEVATVLVPVGGGGLVAGVATAIKARAPQVRVIACEPELAGDVADSMRHGERRVWPVDQTYRTIADSLRVSVGELTWEHIRARVDGVLTVSEDAIRAAVVALATRARLVAEPGGAVATAAYLEHRADLPPGPVVAVVSGGNIDPALLASLLAG</sequence>
<dbReference type="Proteomes" id="UP000256485">
    <property type="component" value="Unassembled WGS sequence"/>
</dbReference>
<evidence type="ECO:0000256" key="4">
    <source>
        <dbReference type="ARBA" id="ARBA00012096"/>
    </source>
</evidence>
<dbReference type="Pfam" id="PF00291">
    <property type="entry name" value="PALP"/>
    <property type="match status" value="1"/>
</dbReference>
<dbReference type="CDD" id="cd01562">
    <property type="entry name" value="Thr-dehyd"/>
    <property type="match status" value="1"/>
</dbReference>
<dbReference type="InterPro" id="IPR001926">
    <property type="entry name" value="TrpB-like_PALP"/>
</dbReference>
<evidence type="ECO:0000256" key="6">
    <source>
        <dbReference type="ARBA" id="ARBA00023239"/>
    </source>
</evidence>
<dbReference type="GO" id="GO:0030170">
    <property type="term" value="F:pyridoxal phosphate binding"/>
    <property type="evidence" value="ECO:0007669"/>
    <property type="project" value="TreeGrafter"/>
</dbReference>
<accession>A0A3D9V5Q6</accession>
<dbReference type="GO" id="GO:0070179">
    <property type="term" value="P:D-serine biosynthetic process"/>
    <property type="evidence" value="ECO:0007669"/>
    <property type="project" value="TreeGrafter"/>
</dbReference>
<dbReference type="PANTHER" id="PTHR43050:SF1">
    <property type="entry name" value="SERINE RACEMASE"/>
    <property type="match status" value="1"/>
</dbReference>
<dbReference type="GO" id="GO:0005524">
    <property type="term" value="F:ATP binding"/>
    <property type="evidence" value="ECO:0007669"/>
    <property type="project" value="TreeGrafter"/>
</dbReference>
<dbReference type="EC" id="4.3.1.19" evidence="4"/>
<comment type="catalytic activity">
    <reaction evidence="1">
        <text>L-threonine = 2-oxobutanoate + NH4(+)</text>
        <dbReference type="Rhea" id="RHEA:22108"/>
        <dbReference type="ChEBI" id="CHEBI:16763"/>
        <dbReference type="ChEBI" id="CHEBI:28938"/>
        <dbReference type="ChEBI" id="CHEBI:57926"/>
        <dbReference type="EC" id="4.3.1.19"/>
    </reaction>
</comment>
<dbReference type="GO" id="GO:0030378">
    <property type="term" value="F:serine racemase activity"/>
    <property type="evidence" value="ECO:0007669"/>
    <property type="project" value="TreeGrafter"/>
</dbReference>
<dbReference type="AlphaFoldDB" id="A0A3D9V5Q6"/>
<comment type="cofactor">
    <cofactor evidence="2">
        <name>pyridoxal 5'-phosphate</name>
        <dbReference type="ChEBI" id="CHEBI:597326"/>
    </cofactor>
</comment>
<dbReference type="InterPro" id="IPR036052">
    <property type="entry name" value="TrpB-like_PALP_sf"/>
</dbReference>
<dbReference type="Gene3D" id="3.40.50.1100">
    <property type="match status" value="2"/>
</dbReference>
<reference evidence="10 11" key="1">
    <citation type="submission" date="2018-08" db="EMBL/GenBank/DDBJ databases">
        <title>Sequencing the genomes of 1000 actinobacteria strains.</title>
        <authorList>
            <person name="Klenk H.-P."/>
        </authorList>
    </citation>
    <scope>NUCLEOTIDE SEQUENCE [LARGE SCALE GENOMIC DNA]</scope>
    <source>
        <strain evidence="10 11">DSM 22891</strain>
    </source>
</reference>
<dbReference type="GO" id="GO:0004794">
    <property type="term" value="F:threonine deaminase activity"/>
    <property type="evidence" value="ECO:0007669"/>
    <property type="project" value="UniProtKB-EC"/>
</dbReference>
<evidence type="ECO:0000313" key="10">
    <source>
        <dbReference type="EMBL" id="REF37098.1"/>
    </source>
</evidence>
<comment type="similarity">
    <text evidence="3">Belongs to the serine/threonine dehydratase family.</text>
</comment>
<dbReference type="FunFam" id="3.40.50.1100:FF:000007">
    <property type="entry name" value="L-threonine dehydratase catabolic TdcB"/>
    <property type="match status" value="1"/>
</dbReference>
<dbReference type="SUPFAM" id="SSF53686">
    <property type="entry name" value="Tryptophan synthase beta subunit-like PLP-dependent enzymes"/>
    <property type="match status" value="1"/>
</dbReference>
<keyword evidence="5" id="KW-0663">Pyridoxal phosphate</keyword>
<evidence type="ECO:0000259" key="9">
    <source>
        <dbReference type="Pfam" id="PF00291"/>
    </source>
</evidence>
<proteinExistence type="inferred from homology"/>
<comment type="caution">
    <text evidence="10">The sequence shown here is derived from an EMBL/GenBank/DDBJ whole genome shotgun (WGS) entry which is preliminary data.</text>
</comment>
<keyword evidence="11" id="KW-1185">Reference proteome</keyword>
<comment type="function">
    <text evidence="7">Catalyzes the anaerobic formation of alpha-ketobutyrate and ammonia from threonine in a two-step reaction. The first step involved a dehydration of threonine and a production of enamine intermediates (aminocrotonate), which tautomerizes to its imine form (iminobutyrate). Both intermediates are unstable and short-lived. The second step is the nonenzymatic hydrolysis of the enamine/imine intermediates to form 2-ketobutyrate and free ammonia. In the low water environment of the cell, the second step is accelerated by RidA.</text>
</comment>
<evidence type="ECO:0000256" key="7">
    <source>
        <dbReference type="ARBA" id="ARBA00025527"/>
    </source>
</evidence>
<dbReference type="FunFam" id="3.40.50.1100:FF:000005">
    <property type="entry name" value="Threonine dehydratase catabolic"/>
    <property type="match status" value="1"/>
</dbReference>
<dbReference type="PANTHER" id="PTHR43050">
    <property type="entry name" value="SERINE / THREONINE RACEMASE FAMILY MEMBER"/>
    <property type="match status" value="1"/>
</dbReference>
<dbReference type="GO" id="GO:0003941">
    <property type="term" value="F:L-serine ammonia-lyase activity"/>
    <property type="evidence" value="ECO:0007669"/>
    <property type="project" value="TreeGrafter"/>
</dbReference>
<name>A0A3D9V5Q6_THECX</name>
<dbReference type="GO" id="GO:0000287">
    <property type="term" value="F:magnesium ion binding"/>
    <property type="evidence" value="ECO:0007669"/>
    <property type="project" value="TreeGrafter"/>
</dbReference>
<feature type="domain" description="Tryptophan synthase beta chain-like PALP" evidence="9">
    <location>
        <begin position="32"/>
        <end position="317"/>
    </location>
</feature>